<sequence length="159" mass="18727">MGHIQKIILLVLIVPLALFPGGLISYFLLFEKPEFENTMWIPIGMTALGLCSFMFHFKTKMFYKLLKKKADLPKIDPLFWLLDIAFGIVYILISFYLVYLMYILPVRQNAFRLLLYIIPLFIAGLWTVFEAFYLHNLIQIHKFAHRHAEIDDIKGNIRD</sequence>
<accession>A0A1A7R1T0</accession>
<keyword evidence="1" id="KW-1133">Transmembrane helix</keyword>
<keyword evidence="3" id="KW-1185">Reference proteome</keyword>
<evidence type="ECO:0000313" key="2">
    <source>
        <dbReference type="EMBL" id="RAJ22459.1"/>
    </source>
</evidence>
<feature type="transmembrane region" description="Helical" evidence="1">
    <location>
        <begin position="39"/>
        <end position="57"/>
    </location>
</feature>
<name>A0A1A7R1T0_9FLAO</name>
<evidence type="ECO:0000256" key="1">
    <source>
        <dbReference type="SAM" id="Phobius"/>
    </source>
</evidence>
<evidence type="ECO:0000313" key="3">
    <source>
        <dbReference type="Proteomes" id="UP000248987"/>
    </source>
</evidence>
<reference evidence="2 3" key="1">
    <citation type="submission" date="2018-06" db="EMBL/GenBank/DDBJ databases">
        <title>Genomic Encyclopedia of Archaeal and Bacterial Type Strains, Phase II (KMG-II): from individual species to whole genera.</title>
        <authorList>
            <person name="Goeker M."/>
        </authorList>
    </citation>
    <scope>NUCLEOTIDE SEQUENCE [LARGE SCALE GENOMIC DNA]</scope>
    <source>
        <strain evidence="2 3">DSM 12408</strain>
    </source>
</reference>
<proteinExistence type="predicted"/>
<dbReference type="Proteomes" id="UP000248987">
    <property type="component" value="Unassembled WGS sequence"/>
</dbReference>
<gene>
    <name evidence="2" type="ORF">LX77_02404</name>
</gene>
<feature type="transmembrane region" description="Helical" evidence="1">
    <location>
        <begin position="113"/>
        <end position="134"/>
    </location>
</feature>
<dbReference type="EMBL" id="QLLQ01000009">
    <property type="protein sequence ID" value="RAJ22459.1"/>
    <property type="molecule type" value="Genomic_DNA"/>
</dbReference>
<keyword evidence="1" id="KW-0812">Transmembrane</keyword>
<feature type="transmembrane region" description="Helical" evidence="1">
    <location>
        <begin position="7"/>
        <end position="27"/>
    </location>
</feature>
<protein>
    <submittedName>
        <fullName evidence="2">Uncharacterized protein</fullName>
    </submittedName>
</protein>
<dbReference type="OrthoDB" id="1452834at2"/>
<dbReference type="AlphaFoldDB" id="A0A1A7R1T0"/>
<keyword evidence="1" id="KW-0472">Membrane</keyword>
<dbReference type="RefSeq" id="WP_066431971.1">
    <property type="nucleotide sequence ID" value="NZ_LZRN01000008.1"/>
</dbReference>
<feature type="transmembrane region" description="Helical" evidence="1">
    <location>
        <begin position="78"/>
        <end position="101"/>
    </location>
</feature>
<comment type="caution">
    <text evidence="2">The sequence shown here is derived from an EMBL/GenBank/DDBJ whole genome shotgun (WGS) entry which is preliminary data.</text>
</comment>
<dbReference type="STRING" id="49280.A9996_05390"/>
<organism evidence="2 3">
    <name type="scientific">Gelidibacter algens</name>
    <dbReference type="NCBI Taxonomy" id="49280"/>
    <lineage>
        <taxon>Bacteria</taxon>
        <taxon>Pseudomonadati</taxon>
        <taxon>Bacteroidota</taxon>
        <taxon>Flavobacteriia</taxon>
        <taxon>Flavobacteriales</taxon>
        <taxon>Flavobacteriaceae</taxon>
        <taxon>Gelidibacter</taxon>
    </lineage>
</organism>